<evidence type="ECO:0000256" key="4">
    <source>
        <dbReference type="ARBA" id="ARBA00042988"/>
    </source>
</evidence>
<evidence type="ECO:0000256" key="5">
    <source>
        <dbReference type="ARBA" id="ARBA00049233"/>
    </source>
</evidence>
<dbReference type="GO" id="GO:0047837">
    <property type="term" value="F:D-xylose 1-dehydrogenase (NADP+) activity"/>
    <property type="evidence" value="ECO:0007669"/>
    <property type="project" value="UniProtKB-EC"/>
</dbReference>
<evidence type="ECO:0000256" key="2">
    <source>
        <dbReference type="ARBA" id="ARBA00023002"/>
    </source>
</evidence>
<dbReference type="SUPFAM" id="SSF55347">
    <property type="entry name" value="Glyceraldehyde-3-phosphate dehydrogenase-like, C-terminal domain"/>
    <property type="match status" value="1"/>
</dbReference>
<evidence type="ECO:0000313" key="9">
    <source>
        <dbReference type="Proteomes" id="UP000275385"/>
    </source>
</evidence>
<dbReference type="EC" id="1.1.1.179" evidence="3"/>
<name>A0A420XYT7_9PEZI</name>
<evidence type="ECO:0000256" key="1">
    <source>
        <dbReference type="ARBA" id="ARBA00010928"/>
    </source>
</evidence>
<dbReference type="InterPro" id="IPR050984">
    <property type="entry name" value="Gfo/Idh/MocA_domain"/>
</dbReference>
<feature type="domain" description="GFO/IDH/MocA-like oxidoreductase" evidence="7">
    <location>
        <begin position="179"/>
        <end position="265"/>
    </location>
</feature>
<comment type="catalytic activity">
    <reaction evidence="5">
        <text>D-xylose + NADP(+) = D-xylono-1,5-lactone + NADPH + H(+)</text>
        <dbReference type="Rhea" id="RHEA:22000"/>
        <dbReference type="ChEBI" id="CHEBI:15378"/>
        <dbReference type="ChEBI" id="CHEBI:15867"/>
        <dbReference type="ChEBI" id="CHEBI:53455"/>
        <dbReference type="ChEBI" id="CHEBI:57783"/>
        <dbReference type="ChEBI" id="CHEBI:58349"/>
        <dbReference type="EC" id="1.1.1.179"/>
    </reaction>
</comment>
<accession>A0A420XYT7</accession>
<comment type="caution">
    <text evidence="8">The sequence shown here is derived from an EMBL/GenBank/DDBJ whole genome shotgun (WGS) entry which is preliminary data.</text>
</comment>
<protein>
    <recommendedName>
        <fullName evidence="3">D-xylose 1-dehydrogenase (NADP(+), D-xylono-1,5-lactone-forming)</fullName>
        <ecNumber evidence="3">1.1.1.179</ecNumber>
    </recommendedName>
    <alternativeName>
        <fullName evidence="4">D-xylose-NADP dehydrogenase</fullName>
    </alternativeName>
</protein>
<dbReference type="InterPro" id="IPR000683">
    <property type="entry name" value="Gfo/Idh/MocA-like_OxRdtase_N"/>
</dbReference>
<evidence type="ECO:0000256" key="3">
    <source>
        <dbReference type="ARBA" id="ARBA00038984"/>
    </source>
</evidence>
<reference evidence="8 9" key="1">
    <citation type="submission" date="2018-08" db="EMBL/GenBank/DDBJ databases">
        <title>Draft genome of the lignicolous fungus Coniochaeta pulveracea.</title>
        <authorList>
            <person name="Borstlap C.J."/>
            <person name="De Witt R.N."/>
            <person name="Botha A."/>
            <person name="Volschenk H."/>
        </authorList>
    </citation>
    <scope>NUCLEOTIDE SEQUENCE [LARGE SCALE GENOMIC DNA]</scope>
    <source>
        <strain evidence="8 9">CAB683</strain>
    </source>
</reference>
<comment type="similarity">
    <text evidence="1">Belongs to the Gfo/Idh/MocA family.</text>
</comment>
<dbReference type="AlphaFoldDB" id="A0A420XYT7"/>
<organism evidence="8 9">
    <name type="scientific">Coniochaeta pulveracea</name>
    <dbReference type="NCBI Taxonomy" id="177199"/>
    <lineage>
        <taxon>Eukaryota</taxon>
        <taxon>Fungi</taxon>
        <taxon>Dikarya</taxon>
        <taxon>Ascomycota</taxon>
        <taxon>Pezizomycotina</taxon>
        <taxon>Sordariomycetes</taxon>
        <taxon>Sordariomycetidae</taxon>
        <taxon>Coniochaetales</taxon>
        <taxon>Coniochaetaceae</taxon>
        <taxon>Coniochaeta</taxon>
    </lineage>
</organism>
<evidence type="ECO:0000259" key="6">
    <source>
        <dbReference type="Pfam" id="PF01408"/>
    </source>
</evidence>
<dbReference type="OrthoDB" id="6417021at2759"/>
<dbReference type="SUPFAM" id="SSF51735">
    <property type="entry name" value="NAD(P)-binding Rossmann-fold domains"/>
    <property type="match status" value="1"/>
</dbReference>
<dbReference type="Gene3D" id="3.30.360.10">
    <property type="entry name" value="Dihydrodipicolinate Reductase, domain 2"/>
    <property type="match status" value="1"/>
</dbReference>
<dbReference type="PANTHER" id="PTHR22604">
    <property type="entry name" value="OXIDOREDUCTASES"/>
    <property type="match status" value="1"/>
</dbReference>
<dbReference type="Gene3D" id="3.40.50.720">
    <property type="entry name" value="NAD(P)-binding Rossmann-like Domain"/>
    <property type="match status" value="1"/>
</dbReference>
<keyword evidence="2" id="KW-0560">Oxidoreductase</keyword>
<keyword evidence="9" id="KW-1185">Reference proteome</keyword>
<gene>
    <name evidence="8" type="ORF">DL546_003696</name>
</gene>
<dbReference type="Pfam" id="PF01408">
    <property type="entry name" value="GFO_IDH_MocA"/>
    <property type="match status" value="1"/>
</dbReference>
<dbReference type="InterPro" id="IPR036291">
    <property type="entry name" value="NAD(P)-bd_dom_sf"/>
</dbReference>
<evidence type="ECO:0000259" key="7">
    <source>
        <dbReference type="Pfam" id="PF22725"/>
    </source>
</evidence>
<proteinExistence type="inferred from homology"/>
<dbReference type="PANTHER" id="PTHR22604:SF105">
    <property type="entry name" value="TRANS-1,2-DIHYDROBENZENE-1,2-DIOL DEHYDROGENASE"/>
    <property type="match status" value="1"/>
</dbReference>
<dbReference type="Pfam" id="PF22725">
    <property type="entry name" value="GFO_IDH_MocA_C3"/>
    <property type="match status" value="1"/>
</dbReference>
<dbReference type="InterPro" id="IPR055170">
    <property type="entry name" value="GFO_IDH_MocA-like_dom"/>
</dbReference>
<feature type="domain" description="Gfo/Idh/MocA-like oxidoreductase N-terminal" evidence="6">
    <location>
        <begin position="29"/>
        <end position="135"/>
    </location>
</feature>
<dbReference type="GO" id="GO:0000166">
    <property type="term" value="F:nucleotide binding"/>
    <property type="evidence" value="ECO:0007669"/>
    <property type="project" value="InterPro"/>
</dbReference>
<dbReference type="STRING" id="177199.A0A420XYT7"/>
<dbReference type="Proteomes" id="UP000275385">
    <property type="component" value="Unassembled WGS sequence"/>
</dbReference>
<dbReference type="EMBL" id="QVQW01000094">
    <property type="protein sequence ID" value="RKU40709.1"/>
    <property type="molecule type" value="Genomic_DNA"/>
</dbReference>
<sequence>MGIGAFIAGLRRNWLQIHPPVAPKEKDAIKIGILGAATIAPMALITPALSHPGVIVYAVAARDKARAAAFAKTHNIPVVKESYDAILDDPEITAVYIPLPGGLHFEWAVKALAKGKHVLLEKPSVPNSHEAEVLFHHPVLTSNPSPPVLLEAFHSRFTPAWKLFQSLLSPQDISHVLATAHVPSFVAKDTDIRFNFEIGGGALLDLGTYPVAAVRSAFGAEPTECVDAKLTAMAPPYERCDHSFRAKFSFPNGGVGEVDGTLRASNWWISLPTVTVTHRPVTVSSKEVKVEAGNLVTKTRIVTFVNFMFAPMYHRIDVVDEFVVTTPSNQLVKRWTKKETKKAYTFREIGVDQPGEIYWTTYRHMLEQFVNKVKGRQGTGVWVNGEDSVNQARMLDMIYTKDGLGPRPESKYLKEVEGQLKE</sequence>
<evidence type="ECO:0000313" key="8">
    <source>
        <dbReference type="EMBL" id="RKU40709.1"/>
    </source>
</evidence>